<gene>
    <name evidence="1" type="ORF">ACI1P1_09695</name>
</gene>
<reference evidence="1" key="1">
    <citation type="submission" date="2024-12" db="EMBL/GenBank/DDBJ databases">
        <authorList>
            <person name="Wu N."/>
        </authorList>
    </citation>
    <scope>NUCLEOTIDE SEQUENCE</scope>
    <source>
        <strain evidence="1">P15</strain>
    </source>
</reference>
<keyword evidence="2" id="KW-1185">Reference proteome</keyword>
<sequence>MIQVELNRLYLHIYFILRRTTEGGWSGSRKHLSGHTLYWIHEGEGTFIAGEKREVTAGSLLYARPDMEVQYRSSERRPLDFTIIRFECMTVEPKEDSWSTSPVVHLPLPFCMPAANVDRLEASRLMERIIRGWNPSAAGGEVASKAALSEMLLYAEKHLSGRKQESRFTLFERIKEAIQLRHTSSLSVEELARTYGISPVYLRKLFHEYEGCSPKQYLETVRHENALRLLLHSDLSLRMIAEVCGYTDEFHFSKVFKKRTGQSPARYKRMSV</sequence>
<proteinExistence type="predicted"/>
<protein>
    <submittedName>
        <fullName evidence="1">AraC family transcriptional regulator</fullName>
    </submittedName>
</protein>
<accession>A0ACC7NVQ1</accession>
<evidence type="ECO:0000313" key="1">
    <source>
        <dbReference type="EMBL" id="MFM9328560.1"/>
    </source>
</evidence>
<name>A0ACC7NVQ1_9BACL</name>
<organism evidence="1 2">
    <name type="scientific">Paenibacillus mesotrionivorans</name>
    <dbReference type="NCBI Taxonomy" id="3160968"/>
    <lineage>
        <taxon>Bacteria</taxon>
        <taxon>Bacillati</taxon>
        <taxon>Bacillota</taxon>
        <taxon>Bacilli</taxon>
        <taxon>Bacillales</taxon>
        <taxon>Paenibacillaceae</taxon>
        <taxon>Paenibacillus</taxon>
    </lineage>
</organism>
<comment type="caution">
    <text evidence="1">The sequence shown here is derived from an EMBL/GenBank/DDBJ whole genome shotgun (WGS) entry which is preliminary data.</text>
</comment>
<dbReference type="EMBL" id="JBJURJ010000005">
    <property type="protein sequence ID" value="MFM9328560.1"/>
    <property type="molecule type" value="Genomic_DNA"/>
</dbReference>
<dbReference type="Proteomes" id="UP001631969">
    <property type="component" value="Unassembled WGS sequence"/>
</dbReference>
<evidence type="ECO:0000313" key="2">
    <source>
        <dbReference type="Proteomes" id="UP001631969"/>
    </source>
</evidence>